<protein>
    <submittedName>
        <fullName evidence="1">Uncharacterized protein</fullName>
    </submittedName>
</protein>
<organism evidence="1 2">
    <name type="scientific">Psychroflexus salarius</name>
    <dbReference type="NCBI Taxonomy" id="1155689"/>
    <lineage>
        <taxon>Bacteria</taxon>
        <taxon>Pseudomonadati</taxon>
        <taxon>Bacteroidota</taxon>
        <taxon>Flavobacteriia</taxon>
        <taxon>Flavobacteriales</taxon>
        <taxon>Flavobacteriaceae</taxon>
        <taxon>Psychroflexus</taxon>
    </lineage>
</organism>
<dbReference type="Proteomes" id="UP000184462">
    <property type="component" value="Unassembled WGS sequence"/>
</dbReference>
<sequence>MNKLSYLLFALLGVSCQTESQNYWSRYHDEPVKTETIRSTTKDFEPTNQFQTKVSYYPNGLIKSEFSQDQYRETSRYFIYKSDTLHSILSKIKSNDMVNYELEEVLATYKNIFPLKTNYLKEYNPYTGENKAKLNTRTYSYTKDNSIKQILTTEDQDNDKYFTDYKINYKKGHISSSKFKMYKTRHSADTVVEFEEVSDYKYIKQSKAGPKNYIRITQNDTFYLNSDYTLFPKQVLKNPEVNYIKLEGILSYYLDDLHNKAISEETYSIVNNKIKKLNTNNDSSLISPRALKSQNWFIQRFYTNYIDWLIEENNFSKFYSVFDDVNEQSRFFDAKDLDQLRFTAFSVARKDNRYNLAKTYFEPIYKETTKKEKLRFEDMYVIALMAQTKANLDEKNEAIGDLNIIKSFKKEQSSLVEDYKRELDLLIAGIQYELGNIKLAKAIVTDNIEYYSPKEGEDEFSINYEALMKNERLLEKINNQ</sequence>
<accession>A0A1M4XTE7</accession>
<dbReference type="EMBL" id="FQTW01000010">
    <property type="protein sequence ID" value="SHE96715.1"/>
    <property type="molecule type" value="Genomic_DNA"/>
</dbReference>
<gene>
    <name evidence="1" type="ORF">SAMN05444278_11053</name>
</gene>
<evidence type="ECO:0000313" key="1">
    <source>
        <dbReference type="EMBL" id="SHE96715.1"/>
    </source>
</evidence>
<dbReference type="RefSeq" id="WP_073193594.1">
    <property type="nucleotide sequence ID" value="NZ_FQTW01000010.1"/>
</dbReference>
<name>A0A1M4XTE7_9FLAO</name>
<reference evidence="1 2" key="1">
    <citation type="submission" date="2016-11" db="EMBL/GenBank/DDBJ databases">
        <authorList>
            <person name="Jaros S."/>
            <person name="Januszkiewicz K."/>
            <person name="Wedrychowicz H."/>
        </authorList>
    </citation>
    <scope>NUCLEOTIDE SEQUENCE [LARGE SCALE GENOMIC DNA]</scope>
    <source>
        <strain evidence="1 2">DSM 25661</strain>
    </source>
</reference>
<dbReference type="PROSITE" id="PS51257">
    <property type="entry name" value="PROKAR_LIPOPROTEIN"/>
    <property type="match status" value="1"/>
</dbReference>
<keyword evidence="2" id="KW-1185">Reference proteome</keyword>
<proteinExistence type="predicted"/>
<dbReference type="AlphaFoldDB" id="A0A1M4XTE7"/>
<evidence type="ECO:0000313" key="2">
    <source>
        <dbReference type="Proteomes" id="UP000184462"/>
    </source>
</evidence>